<dbReference type="InterPro" id="IPR000742">
    <property type="entry name" value="EGF"/>
</dbReference>
<dbReference type="GO" id="GO:0042813">
    <property type="term" value="F:Wnt receptor activity"/>
    <property type="evidence" value="ECO:0007669"/>
    <property type="project" value="TreeGrafter"/>
</dbReference>
<protein>
    <submittedName>
        <fullName evidence="15">EGF-like domain-containing protein</fullName>
    </submittedName>
</protein>
<dbReference type="Pfam" id="PF14670">
    <property type="entry name" value="FXa_inhibition"/>
    <property type="match status" value="1"/>
</dbReference>
<sequence>MYWLNKVENRIESAWMDGQFLNKNPFHDTFSNDPKVTVAALTLDPVDKMLYYLRVWQEKCEIVSCKIHHRSSCKVVATPDEASHLAIYKDKLFWSNFHGKIYFCDKENCQKTTKVVSNLSGFERFAFLSSNVQPQRKDQNLCAINNGGCSHFCLLHPGEPWRNCVCPIGVRLLSDNTTCDPSGVRRALFVAAKTTLFYISLDTREFAPKRIAFEDNPSEAISIIDVDYDPLRENVYWLDSAKGEVRRSFLNGSGFEIVVSKLAPSVNHIAFDWLGRNVYLLDSEIGRLEIQKVEGGFYRKTIIPGGHEKPCCIQVDPQSGFIYFGNFYGEHARIERAWMDGSHRQVLISLPKVTSLIDLVVDSEGDRIYWIEGHSSKIASAKLSNGAEIKVISNDFQHFQAIAKLGDVLYSSSSVARSITAISLGKNDFPLRKDFFDGETSDGSKYEQFDSVIFHQTALKAAILRPKHQAVFSRHESSAAASATTGSYPIISKSKHSRLNINGCFPGNGGCSEICVNLPSSQYQCLCSAGSELQQDLSMCKIPTAFFVLTQSNVTDDLMRLSLTPETPNYEALAVPNITSIPQSIALDSTRKFIYFAIENRQTRIGSIQRTPFMGGSTEAIIHSTSLRQIRGIAIDSISNTIFISNGFLRRIEAISMDGSKRRTLVWDKIDPKFLVFHPHLRKLFFVNTFGTAFEISWISSIQSRKINVMAENVGKVTALEIDIKSNKLFWSSVTDSQGVILSTRIDNGHTEQLIGTSTILPKALSFYNDNLYMANDFTGSIDILAKDGTSKQLQPGIPHIRSLTVAHTTSETTINPCITKNIPEDALCLFSNTFAFGSNGKSFNVTWVCQDQFDYDSTTKKCIPPKKFILFASKDRIIRYRIHQNGGFNDDPYVILSISHIGQPMSLIFDSLSPNRYLYWIDAHDRDGGRIKRASDFLNEKTQHISLLKESNCSQIFDIEIDEIGRQLFVSCAPSDAGDIGFIHVWRIDEDDQLEYIGKVLAGDRKSVATNSFPSPTKIAVFGRLNALFYADCSRMLESPVIVRCQLDGRQCTVVVSRGLDCSTLQLEADLASPRLVYTTIDGIWSRDVYVDGDLRRLVYFSEGPQHLSLSPFDDRSIIIIASNETKNDEKLYKFRYDSSMQSLSQLEATKLIQPPTENNSKRISAVKVVGSGRIETSKLEFSCSGSECSHICRIPYDTGSLGKRRYECLCPLDYSPLIGDSSTSCIKNLECQNWQFRCFNGKQCIHISRRCDGVGDCNDRSDELPGVCPIQISSANNLEIYQIPQKSTVMWNCDGGKTTAIGLHSVCNGMADCVDDSDEKHCRCRSPADEFDCTAWQKWARRNYEERSNEPDCIPRSLLCDGIPNCRNGADELAMLCAIIKPKSEDSDTSSMTKLFDITRKQPAYVIIIFALLFALLIISIVCCIYCCYRRRQTFQRNKPFFGHHHHHLHPNASTTLLSTQRTLLTNAAASPLTQHQQQQHHFATTRLTIPSNHQAAHHQVDIALRTYPCSNTGSDYGYIPSQIQPPPSSTATYQLHGHGQTAGSCGYHTLPYNRHHHHNLQGTYNNPHLQIIPTTSNNDVLPAPNNLVDLNMAFYAPPPSAASLSTYGVVKPAFMPQNITPRKSTTRERASGRRTEKSSTLGRKNRQEEDKLKDELLFNFSGPPSYSQIGSALECSTPRSDRPPPRTKSGRHQRERELKNARQQMKRQREESSSLSSDSESSDLMQSSHRLPSNLQQRNPVEGSSSSGPSGTNPPANSCNSNSSGSTEK</sequence>
<reference evidence="15" key="1">
    <citation type="submission" date="2022-11" db="UniProtKB">
        <authorList>
            <consortium name="WormBaseParasite"/>
        </authorList>
    </citation>
    <scope>IDENTIFICATION</scope>
</reference>
<feature type="domain" description="EGF-like" evidence="13">
    <location>
        <begin position="1184"/>
        <end position="1228"/>
    </location>
</feature>
<feature type="region of interest" description="Disordered" evidence="11">
    <location>
        <begin position="1621"/>
        <end position="1772"/>
    </location>
</feature>
<keyword evidence="12" id="KW-1133">Transmembrane helix</keyword>
<keyword evidence="7" id="KW-0675">Receptor</keyword>
<dbReference type="GO" id="GO:0006897">
    <property type="term" value="P:endocytosis"/>
    <property type="evidence" value="ECO:0007669"/>
    <property type="project" value="UniProtKB-KW"/>
</dbReference>
<comment type="caution">
    <text evidence="9">Lacks conserved residue(s) required for the propagation of feature annotation.</text>
</comment>
<dbReference type="Gene3D" id="2.10.25.10">
    <property type="entry name" value="Laminin"/>
    <property type="match status" value="1"/>
</dbReference>
<evidence type="ECO:0000256" key="11">
    <source>
        <dbReference type="SAM" id="MobiDB-lite"/>
    </source>
</evidence>
<feature type="repeat" description="LDL-receptor class B" evidence="10">
    <location>
        <begin position="233"/>
        <end position="275"/>
    </location>
</feature>
<dbReference type="SUPFAM" id="SSF57196">
    <property type="entry name" value="EGF/Laminin"/>
    <property type="match status" value="2"/>
</dbReference>
<dbReference type="PANTHER" id="PTHR46513:SF44">
    <property type="entry name" value="LDL RECEPTOR RELATED PROTEIN 4"/>
    <property type="match status" value="1"/>
</dbReference>
<dbReference type="GO" id="GO:0017147">
    <property type="term" value="F:Wnt-protein binding"/>
    <property type="evidence" value="ECO:0007669"/>
    <property type="project" value="TreeGrafter"/>
</dbReference>
<organism evidence="14 15">
    <name type="scientific">Panagrolaimus superbus</name>
    <dbReference type="NCBI Taxonomy" id="310955"/>
    <lineage>
        <taxon>Eukaryota</taxon>
        <taxon>Metazoa</taxon>
        <taxon>Ecdysozoa</taxon>
        <taxon>Nematoda</taxon>
        <taxon>Chromadorea</taxon>
        <taxon>Rhabditida</taxon>
        <taxon>Tylenchina</taxon>
        <taxon>Panagrolaimomorpha</taxon>
        <taxon>Panagrolaimoidea</taxon>
        <taxon>Panagrolaimidae</taxon>
        <taxon>Panagrolaimus</taxon>
    </lineage>
</organism>
<feature type="domain" description="EGF-like" evidence="13">
    <location>
        <begin position="503"/>
        <end position="541"/>
    </location>
</feature>
<dbReference type="PROSITE" id="PS51120">
    <property type="entry name" value="LDLRB"/>
    <property type="match status" value="1"/>
</dbReference>
<feature type="compositionally biased region" description="Basic and acidic residues" evidence="11">
    <location>
        <begin position="1648"/>
        <end position="1659"/>
    </location>
</feature>
<evidence type="ECO:0000313" key="14">
    <source>
        <dbReference type="Proteomes" id="UP000887577"/>
    </source>
</evidence>
<evidence type="ECO:0000256" key="1">
    <source>
        <dbReference type="ARBA" id="ARBA00004167"/>
    </source>
</evidence>
<evidence type="ECO:0000256" key="3">
    <source>
        <dbReference type="ARBA" id="ARBA00022583"/>
    </source>
</evidence>
<dbReference type="Proteomes" id="UP000887577">
    <property type="component" value="Unplaced"/>
</dbReference>
<keyword evidence="5 12" id="KW-0472">Membrane</keyword>
<dbReference type="WBParaSite" id="PSU_v2.g112.t1">
    <property type="protein sequence ID" value="PSU_v2.g112.t1"/>
    <property type="gene ID" value="PSU_v2.g112"/>
</dbReference>
<dbReference type="SMART" id="SM00192">
    <property type="entry name" value="LDLa"/>
    <property type="match status" value="3"/>
</dbReference>
<keyword evidence="2" id="KW-0245">EGF-like domain</keyword>
<dbReference type="PANTHER" id="PTHR46513">
    <property type="entry name" value="VITELLOGENIN RECEPTOR-LIKE PROTEIN-RELATED-RELATED"/>
    <property type="match status" value="1"/>
</dbReference>
<dbReference type="InterPro" id="IPR002172">
    <property type="entry name" value="LDrepeatLR_classA_rpt"/>
</dbReference>
<feature type="compositionally biased region" description="Polar residues" evidence="11">
    <location>
        <begin position="1732"/>
        <end position="1741"/>
    </location>
</feature>
<evidence type="ECO:0000313" key="15">
    <source>
        <dbReference type="WBParaSite" id="PSU_v2.g112.t1"/>
    </source>
</evidence>
<evidence type="ECO:0000256" key="9">
    <source>
        <dbReference type="PROSITE-ProRule" id="PRU00124"/>
    </source>
</evidence>
<dbReference type="GO" id="GO:0060070">
    <property type="term" value="P:canonical Wnt signaling pathway"/>
    <property type="evidence" value="ECO:0007669"/>
    <property type="project" value="TreeGrafter"/>
</dbReference>
<dbReference type="SMART" id="SM00181">
    <property type="entry name" value="EGF"/>
    <property type="match status" value="3"/>
</dbReference>
<dbReference type="Gene3D" id="2.40.128.620">
    <property type="match status" value="1"/>
</dbReference>
<dbReference type="SMART" id="SM00135">
    <property type="entry name" value="LY"/>
    <property type="match status" value="9"/>
</dbReference>
<dbReference type="SUPFAM" id="SSF63825">
    <property type="entry name" value="YWTD domain"/>
    <property type="match status" value="3"/>
</dbReference>
<dbReference type="PROSITE" id="PS01209">
    <property type="entry name" value="LDLRA_1"/>
    <property type="match status" value="2"/>
</dbReference>
<dbReference type="InterPro" id="IPR000033">
    <property type="entry name" value="LDLR_classB_rpt"/>
</dbReference>
<comment type="subcellular location">
    <subcellularLocation>
        <location evidence="1">Membrane</location>
        <topology evidence="1">Single-pass membrane protein</topology>
    </subcellularLocation>
</comment>
<feature type="compositionally biased region" description="Low complexity" evidence="11">
    <location>
        <begin position="1742"/>
        <end position="1772"/>
    </location>
</feature>
<dbReference type="CDD" id="cd00112">
    <property type="entry name" value="LDLa"/>
    <property type="match status" value="3"/>
</dbReference>
<keyword evidence="4" id="KW-0677">Repeat</keyword>
<dbReference type="InterPro" id="IPR011042">
    <property type="entry name" value="6-blade_b-propeller_TolB-like"/>
</dbReference>
<keyword evidence="12" id="KW-0812">Transmembrane</keyword>
<keyword evidence="6" id="KW-1015">Disulfide bond</keyword>
<keyword evidence="14" id="KW-1185">Reference proteome</keyword>
<evidence type="ECO:0000256" key="2">
    <source>
        <dbReference type="ARBA" id="ARBA00022536"/>
    </source>
</evidence>
<evidence type="ECO:0000259" key="13">
    <source>
        <dbReference type="SMART" id="SM00181"/>
    </source>
</evidence>
<dbReference type="InterPro" id="IPR050778">
    <property type="entry name" value="Cueball_EGF_LRP_Nidogen"/>
</dbReference>
<accession>A0A914XZZ8</accession>
<dbReference type="GO" id="GO:0005886">
    <property type="term" value="C:plasma membrane"/>
    <property type="evidence" value="ECO:0007669"/>
    <property type="project" value="TreeGrafter"/>
</dbReference>
<evidence type="ECO:0000256" key="4">
    <source>
        <dbReference type="ARBA" id="ARBA00022737"/>
    </source>
</evidence>
<keyword evidence="8" id="KW-0325">Glycoprotein</keyword>
<evidence type="ECO:0000256" key="7">
    <source>
        <dbReference type="ARBA" id="ARBA00023170"/>
    </source>
</evidence>
<name>A0A914XZZ8_9BILA</name>
<dbReference type="SUPFAM" id="SSF57424">
    <property type="entry name" value="LDL receptor-like module"/>
    <property type="match status" value="3"/>
</dbReference>
<dbReference type="Pfam" id="PF00057">
    <property type="entry name" value="Ldl_recept_a"/>
    <property type="match status" value="1"/>
</dbReference>
<dbReference type="PRINTS" id="PR00261">
    <property type="entry name" value="LDLRECEPTOR"/>
</dbReference>
<dbReference type="Gene3D" id="2.120.10.30">
    <property type="entry name" value="TolB, C-terminal domain"/>
    <property type="match status" value="4"/>
</dbReference>
<dbReference type="InterPro" id="IPR023415">
    <property type="entry name" value="LDLR_class-A_CS"/>
</dbReference>
<feature type="transmembrane region" description="Helical" evidence="12">
    <location>
        <begin position="1406"/>
        <end position="1431"/>
    </location>
</feature>
<dbReference type="PROSITE" id="PS50068">
    <property type="entry name" value="LDLRA_2"/>
    <property type="match status" value="2"/>
</dbReference>
<evidence type="ECO:0000256" key="8">
    <source>
        <dbReference type="ARBA" id="ARBA00023180"/>
    </source>
</evidence>
<proteinExistence type="predicted"/>
<feature type="compositionally biased region" description="Low complexity" evidence="11">
    <location>
        <begin position="1716"/>
        <end position="1731"/>
    </location>
</feature>
<evidence type="ECO:0000256" key="6">
    <source>
        <dbReference type="ARBA" id="ARBA00023157"/>
    </source>
</evidence>
<feature type="compositionally biased region" description="Basic and acidic residues" evidence="11">
    <location>
        <begin position="1628"/>
        <end position="1640"/>
    </location>
</feature>
<feature type="domain" description="EGF-like" evidence="13">
    <location>
        <begin position="141"/>
        <end position="180"/>
    </location>
</feature>
<keyword evidence="3" id="KW-0254">Endocytosis</keyword>
<dbReference type="InterPro" id="IPR036055">
    <property type="entry name" value="LDL_receptor-like_sf"/>
</dbReference>
<dbReference type="Gene3D" id="4.10.400.10">
    <property type="entry name" value="Low-density Lipoprotein Receptor"/>
    <property type="match status" value="1"/>
</dbReference>
<evidence type="ECO:0000256" key="5">
    <source>
        <dbReference type="ARBA" id="ARBA00023136"/>
    </source>
</evidence>
<evidence type="ECO:0000256" key="10">
    <source>
        <dbReference type="PROSITE-ProRule" id="PRU00461"/>
    </source>
</evidence>
<evidence type="ECO:0000256" key="12">
    <source>
        <dbReference type="SAM" id="Phobius"/>
    </source>
</evidence>